<dbReference type="PROSITE" id="PS51276">
    <property type="entry name" value="PEPTIDASE_C56_PFPI"/>
    <property type="match status" value="1"/>
</dbReference>
<evidence type="ECO:0000259" key="2">
    <source>
        <dbReference type="Pfam" id="PF01965"/>
    </source>
</evidence>
<protein>
    <recommendedName>
        <fullName evidence="2">DJ-1/PfpI domain-containing protein</fullName>
    </recommendedName>
</protein>
<evidence type="ECO:0000313" key="3">
    <source>
        <dbReference type="EMBL" id="KKL85108.1"/>
    </source>
</evidence>
<evidence type="ECO:0000256" key="1">
    <source>
        <dbReference type="ARBA" id="ARBA00008542"/>
    </source>
</evidence>
<dbReference type="Pfam" id="PF01965">
    <property type="entry name" value="DJ-1_PfpI"/>
    <property type="match status" value="1"/>
</dbReference>
<accession>A0A0F9FFN6</accession>
<sequence>MQLNGKKVAVLAADDYEDLEVWYPYYRMKEAGAEVKVVGTSQSTDVVQSKHGYPVQIDLRADKVDPDEFDAVIVPGGWAPDRLRRCEATLNLVKTLFKQGKVIAAICHGGWVLVSANVLKGKRATSFSAIKDDMINAGANWVDEEVVVDGNLITSRTPADIPAFSREIIRALE</sequence>
<organism evidence="3">
    <name type="scientific">marine sediment metagenome</name>
    <dbReference type="NCBI Taxonomy" id="412755"/>
    <lineage>
        <taxon>unclassified sequences</taxon>
        <taxon>metagenomes</taxon>
        <taxon>ecological metagenomes</taxon>
    </lineage>
</organism>
<comment type="similarity">
    <text evidence="1">Belongs to the peptidase C56 family.</text>
</comment>
<gene>
    <name evidence="3" type="ORF">LCGC14_1958030</name>
</gene>
<dbReference type="SUPFAM" id="SSF52317">
    <property type="entry name" value="Class I glutamine amidotransferase-like"/>
    <property type="match status" value="1"/>
</dbReference>
<name>A0A0F9FFN6_9ZZZZ</name>
<dbReference type="InterPro" id="IPR029062">
    <property type="entry name" value="Class_I_gatase-like"/>
</dbReference>
<dbReference type="CDD" id="cd03134">
    <property type="entry name" value="GATase1_PfpI_like"/>
    <property type="match status" value="1"/>
</dbReference>
<comment type="caution">
    <text evidence="3">The sequence shown here is derived from an EMBL/GenBank/DDBJ whole genome shotgun (WGS) entry which is preliminary data.</text>
</comment>
<feature type="domain" description="DJ-1/PfpI" evidence="2">
    <location>
        <begin position="6"/>
        <end position="170"/>
    </location>
</feature>
<reference evidence="3" key="1">
    <citation type="journal article" date="2015" name="Nature">
        <title>Complex archaea that bridge the gap between prokaryotes and eukaryotes.</title>
        <authorList>
            <person name="Spang A."/>
            <person name="Saw J.H."/>
            <person name="Jorgensen S.L."/>
            <person name="Zaremba-Niedzwiedzka K."/>
            <person name="Martijn J."/>
            <person name="Lind A.E."/>
            <person name="van Eijk R."/>
            <person name="Schleper C."/>
            <person name="Guy L."/>
            <person name="Ettema T.J."/>
        </authorList>
    </citation>
    <scope>NUCLEOTIDE SEQUENCE</scope>
</reference>
<dbReference type="InterPro" id="IPR006286">
    <property type="entry name" value="C56_PfpI-like"/>
</dbReference>
<dbReference type="AlphaFoldDB" id="A0A0F9FFN6"/>
<dbReference type="NCBIfam" id="TIGR01382">
    <property type="entry name" value="PfpI"/>
    <property type="match status" value="1"/>
</dbReference>
<dbReference type="PANTHER" id="PTHR42733:SF13">
    <property type="entry name" value="DJ-1_PFPI DOMAIN-CONTAINING PROTEIN"/>
    <property type="match status" value="1"/>
</dbReference>
<proteinExistence type="inferred from homology"/>
<dbReference type="EMBL" id="LAZR01021499">
    <property type="protein sequence ID" value="KKL85108.1"/>
    <property type="molecule type" value="Genomic_DNA"/>
</dbReference>
<dbReference type="InterPro" id="IPR002818">
    <property type="entry name" value="DJ-1/PfpI"/>
</dbReference>
<dbReference type="Gene3D" id="3.40.50.880">
    <property type="match status" value="1"/>
</dbReference>
<dbReference type="PANTHER" id="PTHR42733">
    <property type="entry name" value="DJ-1 PROTEIN"/>
    <property type="match status" value="1"/>
</dbReference>